<dbReference type="Proteomes" id="UP000189818">
    <property type="component" value="Unassembled WGS sequence"/>
</dbReference>
<dbReference type="Pfam" id="PF20109">
    <property type="entry name" value="Trans_reg_dom"/>
    <property type="match status" value="1"/>
</dbReference>
<dbReference type="EMBL" id="FUYM01000004">
    <property type="protein sequence ID" value="SKB61199.1"/>
    <property type="molecule type" value="Genomic_DNA"/>
</dbReference>
<gene>
    <name evidence="2" type="ORF">SAMN06295920_104198</name>
</gene>
<sequence>MTPDAAGWRSSAAYEHIAEMSPSDLAWEWLRRNDAYVEDYRELREGMADTQTLTDKIRRRWGLRFPRGPAGSSI</sequence>
<organism evidence="2 3">
    <name type="scientific">Rhizorhabdus histidinilytica</name>
    <dbReference type="NCBI Taxonomy" id="439228"/>
    <lineage>
        <taxon>Bacteria</taxon>
        <taxon>Pseudomonadati</taxon>
        <taxon>Pseudomonadota</taxon>
        <taxon>Alphaproteobacteria</taxon>
        <taxon>Sphingomonadales</taxon>
        <taxon>Sphingomonadaceae</taxon>
        <taxon>Rhizorhabdus</taxon>
    </lineage>
</organism>
<evidence type="ECO:0000313" key="3">
    <source>
        <dbReference type="Proteomes" id="UP000189818"/>
    </source>
</evidence>
<feature type="domain" description="Transcriptional regulator-like" evidence="1">
    <location>
        <begin position="8"/>
        <end position="66"/>
    </location>
</feature>
<keyword evidence="3" id="KW-1185">Reference proteome</keyword>
<dbReference type="OrthoDB" id="9800831at2"/>
<reference evidence="3" key="1">
    <citation type="submission" date="2017-02" db="EMBL/GenBank/DDBJ databases">
        <authorList>
            <person name="Varghese N."/>
            <person name="Submissions S."/>
        </authorList>
    </citation>
    <scope>NUCLEOTIDE SEQUENCE [LARGE SCALE GENOMIC DNA]</scope>
    <source>
        <strain evidence="3">UM2</strain>
    </source>
</reference>
<dbReference type="RefSeq" id="WP_079648102.1">
    <property type="nucleotide sequence ID" value="NZ_FUYM01000004.1"/>
</dbReference>
<name>A0A1T5CP29_9SPHN</name>
<accession>A0A1T5CP29</accession>
<protein>
    <recommendedName>
        <fullName evidence="1">Transcriptional regulator-like domain-containing protein</fullName>
    </recommendedName>
</protein>
<evidence type="ECO:0000313" key="2">
    <source>
        <dbReference type="EMBL" id="SKB61199.1"/>
    </source>
</evidence>
<dbReference type="AlphaFoldDB" id="A0A1T5CP29"/>
<proteinExistence type="predicted"/>
<evidence type="ECO:0000259" key="1">
    <source>
        <dbReference type="Pfam" id="PF20109"/>
    </source>
</evidence>
<dbReference type="STRING" id="439228.SAMN06295920_104198"/>
<dbReference type="InterPro" id="IPR045465">
    <property type="entry name" value="Trans_reg_dom"/>
</dbReference>